<evidence type="ECO:0000313" key="2">
    <source>
        <dbReference type="Proteomes" id="UP000824120"/>
    </source>
</evidence>
<accession>A0A9J5XKV1</accession>
<proteinExistence type="predicted"/>
<name>A0A9J5XKV1_SOLCO</name>
<dbReference type="Proteomes" id="UP000824120">
    <property type="component" value="Chromosome 9"/>
</dbReference>
<gene>
    <name evidence="1" type="ORF">H5410_048887</name>
</gene>
<sequence>MTGGLFDNKDDYFYYINATLQYDSVASLLEPPISGIRAVKTSLAHGDDPIQLVIGVGLG</sequence>
<keyword evidence="2" id="KW-1185">Reference proteome</keyword>
<comment type="caution">
    <text evidence="1">The sequence shown here is derived from an EMBL/GenBank/DDBJ whole genome shotgun (WGS) entry which is preliminary data.</text>
</comment>
<dbReference type="EMBL" id="JACXVP010000009">
    <property type="protein sequence ID" value="KAG5588453.1"/>
    <property type="molecule type" value="Genomic_DNA"/>
</dbReference>
<organism evidence="1 2">
    <name type="scientific">Solanum commersonii</name>
    <name type="common">Commerson's wild potato</name>
    <name type="synonym">Commerson's nightshade</name>
    <dbReference type="NCBI Taxonomy" id="4109"/>
    <lineage>
        <taxon>Eukaryota</taxon>
        <taxon>Viridiplantae</taxon>
        <taxon>Streptophyta</taxon>
        <taxon>Embryophyta</taxon>
        <taxon>Tracheophyta</taxon>
        <taxon>Spermatophyta</taxon>
        <taxon>Magnoliopsida</taxon>
        <taxon>eudicotyledons</taxon>
        <taxon>Gunneridae</taxon>
        <taxon>Pentapetalae</taxon>
        <taxon>asterids</taxon>
        <taxon>lamiids</taxon>
        <taxon>Solanales</taxon>
        <taxon>Solanaceae</taxon>
        <taxon>Solanoideae</taxon>
        <taxon>Solaneae</taxon>
        <taxon>Solanum</taxon>
    </lineage>
</organism>
<dbReference type="AlphaFoldDB" id="A0A9J5XKV1"/>
<evidence type="ECO:0000313" key="1">
    <source>
        <dbReference type="EMBL" id="KAG5588453.1"/>
    </source>
</evidence>
<reference evidence="1 2" key="1">
    <citation type="submission" date="2020-09" db="EMBL/GenBank/DDBJ databases">
        <title>De no assembly of potato wild relative species, Solanum commersonii.</title>
        <authorList>
            <person name="Cho K."/>
        </authorList>
    </citation>
    <scope>NUCLEOTIDE SEQUENCE [LARGE SCALE GENOMIC DNA]</scope>
    <source>
        <strain evidence="1">LZ3.2</strain>
        <tissue evidence="1">Leaf</tissue>
    </source>
</reference>
<protein>
    <submittedName>
        <fullName evidence="1">Uncharacterized protein</fullName>
    </submittedName>
</protein>